<evidence type="ECO:0000313" key="2">
    <source>
        <dbReference type="Proteomes" id="UP000222485"/>
    </source>
</evidence>
<organism evidence="1 2">
    <name type="scientific">Caulobacter phage Ccr32</name>
    <dbReference type="NCBI Taxonomy" id="1959738"/>
    <lineage>
        <taxon>Viruses</taxon>
        <taxon>Duplodnaviria</taxon>
        <taxon>Heunggongvirae</taxon>
        <taxon>Uroviricota</taxon>
        <taxon>Caudoviricetes</taxon>
        <taxon>Jeanschmidtviridae</taxon>
        <taxon>Shapirovirus</taxon>
        <taxon>Shapirovirus cbk</taxon>
    </lineage>
</organism>
<dbReference type="Proteomes" id="UP000222485">
    <property type="component" value="Genome"/>
</dbReference>
<proteinExistence type="predicted"/>
<evidence type="ECO:0000313" key="1">
    <source>
        <dbReference type="EMBL" id="ARB15079.1"/>
    </source>
</evidence>
<accession>A0A1V0EDW3</accession>
<protein>
    <submittedName>
        <fullName evidence="1">Uncharacterized protein</fullName>
    </submittedName>
</protein>
<sequence length="147" mass="16832">MASILDCVNRARQMIATEAEECRAPPPSAPPDQIQARLRRLLRHLIRVEQQADLMEDLKVKSWETINDVKKRLHQTRGTFGPDVYAIKLLDRMAGLHKDLLAFNRSMEAQFALRVDRSFDVLIHEDLIDVAFDAAIALEASYESRFS</sequence>
<reference evidence="2" key="1">
    <citation type="journal article" date="2017" name="Curr. Microbiol.">
        <title>Genomic Diversity of Type B3 Bacteriophages of Caulobacter crescentus.</title>
        <authorList>
            <person name="Ash K.T."/>
            <person name="Drake K.M."/>
            <person name="Gibbs W.S."/>
            <person name="Ely B."/>
        </authorList>
    </citation>
    <scope>NUCLEOTIDE SEQUENCE [LARGE SCALE GENOMIC DNA]</scope>
</reference>
<name>A0A1V0EDW3_9CAUD</name>
<gene>
    <name evidence="1" type="ORF">Ccr32_gp161</name>
</gene>
<dbReference type="EMBL" id="KY555146">
    <property type="protein sequence ID" value="ARB15079.1"/>
    <property type="molecule type" value="Genomic_DNA"/>
</dbReference>